<dbReference type="PROSITE" id="PS50086">
    <property type="entry name" value="TBC_RABGAP"/>
    <property type="match status" value="1"/>
</dbReference>
<reference evidence="3 5" key="1">
    <citation type="submission" date="2020-01" db="EMBL/GenBank/DDBJ databases">
        <authorList>
            <consortium name="DOE Joint Genome Institute"/>
            <person name="Haridas S."/>
            <person name="Albert R."/>
            <person name="Binder M."/>
            <person name="Bloem J."/>
            <person name="Labutti K."/>
            <person name="Salamov A."/>
            <person name="Andreopoulos B."/>
            <person name="Baker S.E."/>
            <person name="Barry K."/>
            <person name="Bills G."/>
            <person name="Bluhm B.H."/>
            <person name="Cannon C."/>
            <person name="Castanera R."/>
            <person name="Culley D.E."/>
            <person name="Daum C."/>
            <person name="Ezra D."/>
            <person name="Gonzalez J.B."/>
            <person name="Henrissat B."/>
            <person name="Kuo A."/>
            <person name="Liang C."/>
            <person name="Lipzen A."/>
            <person name="Lutzoni F."/>
            <person name="Magnuson J."/>
            <person name="Mondo S."/>
            <person name="Nolan M."/>
            <person name="Ohm R."/>
            <person name="Pangilinan J."/>
            <person name="Park H.-J."/>
            <person name="Ramirez L."/>
            <person name="Alfaro M."/>
            <person name="Sun H."/>
            <person name="Tritt A."/>
            <person name="Yoshinaga Y."/>
            <person name="Zwiers L.-H."/>
            <person name="Turgeon B.G."/>
            <person name="Goodwin S.B."/>
            <person name="Spatafora J.W."/>
            <person name="Crous P.W."/>
            <person name="Grigoriev I.V."/>
        </authorList>
    </citation>
    <scope>NUCLEOTIDE SEQUENCE</scope>
    <source>
        <strain evidence="3 5">CBS 781.70</strain>
    </source>
</reference>
<reference evidence="5" key="3">
    <citation type="submission" date="2025-04" db="UniProtKB">
        <authorList>
            <consortium name="RefSeq"/>
        </authorList>
    </citation>
    <scope>IDENTIFICATION</scope>
    <source>
        <strain evidence="5">CBS 781.70</strain>
    </source>
</reference>
<dbReference type="SUPFAM" id="SSF47923">
    <property type="entry name" value="Ypt/Rab-GAP domain of gyp1p"/>
    <property type="match status" value="2"/>
</dbReference>
<dbReference type="Pfam" id="PF00566">
    <property type="entry name" value="RabGAP-TBC"/>
    <property type="match status" value="1"/>
</dbReference>
<sequence>MDSEGADGESAQLGDAPVKAPTERPSSSAYQSIKNVILNRRRSSSAPISGRSNGRCPNAIRFEVEATVPEGDEEDPTWSSGSNVVWRKSQIEQLLRRPSGEINPPETRPLWDSGELIPPLPGPEDDTQGYQTENLFEALHLSRSENIPFHPDFKPDVTQEPAAKQPKDERRHTLPSDATTKKDSRQKRKSRHVEEEDNSKKRESVVSGDSRIPLRMGDFYAPESLPPALREWVPLDDNLSSDAESTASTEDDSDLIVDKFGFKVVERPAERSLRTVQDRQVKLRKLGAWYKFKKECEKEIDPEKVTEETPLAILEWGNNEEKGKTFQSTFDGLVRTGIPIELRAEVWLEAAGSYLLLSKDDFKSYVDRSQLELSESVRLEIEHDVQRTLTRTNIFFYGAKGLGADRIREILCAYAVRNPDTGYCQGMHKIAAFLILVTPRPAPAFLLLSSVIERIMPHGYWTGDLLIPTADQQVLMTLLSRAAPDIFRHFKQLEVQIAPFTMRWFIALFADGFHNTSAEFTYRVWDILFCRQPPDGYLFLFAVAIAVLREHSRVLLEQESAADVHKVLDRGIGIKESRIRAVINDADKMTIPMKAVDDLREQALQWMLDESRFREMKARLKGEVTADSSSEVTDIEDGITQEEATRLDSKKNQKKGKQWLRVGFSGMFSQKEP</sequence>
<dbReference type="PANTHER" id="PTHR47219">
    <property type="entry name" value="RAB GTPASE-ACTIVATING PROTEIN 1-LIKE"/>
    <property type="match status" value="1"/>
</dbReference>
<keyword evidence="4" id="KW-1185">Reference proteome</keyword>
<evidence type="ECO:0000259" key="2">
    <source>
        <dbReference type="PROSITE" id="PS50086"/>
    </source>
</evidence>
<dbReference type="EMBL" id="ML975149">
    <property type="protein sequence ID" value="KAF1816775.1"/>
    <property type="molecule type" value="Genomic_DNA"/>
</dbReference>
<feature type="compositionally biased region" description="Basic and acidic residues" evidence="1">
    <location>
        <begin position="165"/>
        <end position="183"/>
    </location>
</feature>
<dbReference type="InterPro" id="IPR050302">
    <property type="entry name" value="Rab_GAP_TBC_domain"/>
</dbReference>
<evidence type="ECO:0000313" key="5">
    <source>
        <dbReference type="RefSeq" id="XP_033538406.1"/>
    </source>
</evidence>
<dbReference type="OrthoDB" id="294251at2759"/>
<dbReference type="Gene3D" id="1.10.472.80">
    <property type="entry name" value="Ypt/Rab-GAP domain of gyp1p, domain 3"/>
    <property type="match status" value="1"/>
</dbReference>
<dbReference type="GO" id="GO:0031267">
    <property type="term" value="F:small GTPase binding"/>
    <property type="evidence" value="ECO:0007669"/>
    <property type="project" value="TreeGrafter"/>
</dbReference>
<dbReference type="AlphaFoldDB" id="A0A6G1GF88"/>
<dbReference type="PANTHER" id="PTHR47219:SF20">
    <property type="entry name" value="TBC1 DOMAIN FAMILY MEMBER 2B"/>
    <property type="match status" value="1"/>
</dbReference>
<proteinExistence type="predicted"/>
<name>A0A6G1GF88_9PEZI</name>
<evidence type="ECO:0000256" key="1">
    <source>
        <dbReference type="SAM" id="MobiDB-lite"/>
    </source>
</evidence>
<feature type="region of interest" description="Disordered" evidence="1">
    <location>
        <begin position="636"/>
        <end position="658"/>
    </location>
</feature>
<feature type="compositionally biased region" description="Basic and acidic residues" evidence="1">
    <location>
        <begin position="192"/>
        <end position="204"/>
    </location>
</feature>
<dbReference type="InterPro" id="IPR000195">
    <property type="entry name" value="Rab-GAP-TBC_dom"/>
</dbReference>
<feature type="compositionally biased region" description="Polar residues" evidence="1">
    <location>
        <begin position="24"/>
        <end position="34"/>
    </location>
</feature>
<dbReference type="RefSeq" id="XP_033538406.1">
    <property type="nucleotide sequence ID" value="XM_033681617.1"/>
</dbReference>
<organism evidence="3">
    <name type="scientific">Eremomyces bilateralis CBS 781.70</name>
    <dbReference type="NCBI Taxonomy" id="1392243"/>
    <lineage>
        <taxon>Eukaryota</taxon>
        <taxon>Fungi</taxon>
        <taxon>Dikarya</taxon>
        <taxon>Ascomycota</taxon>
        <taxon>Pezizomycotina</taxon>
        <taxon>Dothideomycetes</taxon>
        <taxon>Dothideomycetes incertae sedis</taxon>
        <taxon>Eremomycetales</taxon>
        <taxon>Eremomycetaceae</taxon>
        <taxon>Eremomyces</taxon>
    </lineage>
</organism>
<evidence type="ECO:0000313" key="3">
    <source>
        <dbReference type="EMBL" id="KAF1816775.1"/>
    </source>
</evidence>
<dbReference type="SMART" id="SM00164">
    <property type="entry name" value="TBC"/>
    <property type="match status" value="1"/>
</dbReference>
<dbReference type="GO" id="GO:0005096">
    <property type="term" value="F:GTPase activator activity"/>
    <property type="evidence" value="ECO:0007669"/>
    <property type="project" value="TreeGrafter"/>
</dbReference>
<reference evidence="5" key="2">
    <citation type="submission" date="2020-04" db="EMBL/GenBank/DDBJ databases">
        <authorList>
            <consortium name="NCBI Genome Project"/>
        </authorList>
    </citation>
    <scope>NUCLEOTIDE SEQUENCE</scope>
    <source>
        <strain evidence="5">CBS 781.70</strain>
    </source>
</reference>
<dbReference type="GeneID" id="54422187"/>
<dbReference type="InterPro" id="IPR035969">
    <property type="entry name" value="Rab-GAP_TBC_sf"/>
</dbReference>
<dbReference type="Proteomes" id="UP000504638">
    <property type="component" value="Unplaced"/>
</dbReference>
<feature type="region of interest" description="Disordered" evidence="1">
    <location>
        <begin position="1"/>
        <end position="209"/>
    </location>
</feature>
<evidence type="ECO:0000313" key="4">
    <source>
        <dbReference type="Proteomes" id="UP000504638"/>
    </source>
</evidence>
<protein>
    <submittedName>
        <fullName evidence="3 5">TBC-domain-containing protein</fullName>
    </submittedName>
</protein>
<accession>A0A6G1GF88</accession>
<gene>
    <name evidence="3 5" type="ORF">P152DRAFT_477878</name>
</gene>
<feature type="domain" description="Rab-GAP TBC" evidence="2">
    <location>
        <begin position="337"/>
        <end position="532"/>
    </location>
</feature>
<dbReference type="Gene3D" id="1.10.8.270">
    <property type="entry name" value="putative rabgap domain of human tbc1 domain family member 14 like domains"/>
    <property type="match status" value="1"/>
</dbReference>